<evidence type="ECO:0000256" key="10">
    <source>
        <dbReference type="SAM" id="Phobius"/>
    </source>
</evidence>
<dbReference type="Pfam" id="PF00001">
    <property type="entry name" value="7tm_1"/>
    <property type="match status" value="1"/>
</dbReference>
<proteinExistence type="predicted"/>
<feature type="transmembrane region" description="Helical" evidence="10">
    <location>
        <begin position="74"/>
        <end position="94"/>
    </location>
</feature>
<dbReference type="GO" id="GO:0004930">
    <property type="term" value="F:G protein-coupled receptor activity"/>
    <property type="evidence" value="ECO:0007669"/>
    <property type="project" value="UniProtKB-KW"/>
</dbReference>
<keyword evidence="2" id="KW-1003">Cell membrane</keyword>
<dbReference type="InterPro" id="IPR000276">
    <property type="entry name" value="GPCR_Rhodpsn"/>
</dbReference>
<dbReference type="Proteomes" id="UP001249851">
    <property type="component" value="Unassembled WGS sequence"/>
</dbReference>
<evidence type="ECO:0000256" key="2">
    <source>
        <dbReference type="ARBA" id="ARBA00022475"/>
    </source>
</evidence>
<dbReference type="PANTHER" id="PTHR24228:SF59">
    <property type="entry name" value="NEUROPEPTIDE RECEPTOR 15"/>
    <property type="match status" value="1"/>
</dbReference>
<comment type="subcellular location">
    <subcellularLocation>
        <location evidence="1">Cell membrane</location>
        <topology evidence="1">Multi-pass membrane protein</topology>
    </subcellularLocation>
</comment>
<keyword evidence="3 10" id="KW-0812">Transmembrane</keyword>
<feature type="transmembrane region" description="Helical" evidence="10">
    <location>
        <begin position="323"/>
        <end position="343"/>
    </location>
</feature>
<dbReference type="PANTHER" id="PTHR24228">
    <property type="entry name" value="B2 BRADYKININ RECEPTOR/ANGIOTENSIN II RECEPTOR"/>
    <property type="match status" value="1"/>
</dbReference>
<reference evidence="12" key="2">
    <citation type="journal article" date="2023" name="Science">
        <title>Genomic signatures of disease resistance in endangered staghorn corals.</title>
        <authorList>
            <person name="Vollmer S.V."/>
            <person name="Selwyn J.D."/>
            <person name="Despard B.A."/>
            <person name="Roesel C.L."/>
        </authorList>
    </citation>
    <scope>NUCLEOTIDE SEQUENCE</scope>
    <source>
        <strain evidence="12">K2</strain>
    </source>
</reference>
<dbReference type="Gene3D" id="1.20.1070.10">
    <property type="entry name" value="Rhodopsin 7-helix transmembrane proteins"/>
    <property type="match status" value="1"/>
</dbReference>
<evidence type="ECO:0000256" key="5">
    <source>
        <dbReference type="ARBA" id="ARBA00023040"/>
    </source>
</evidence>
<dbReference type="InterPro" id="IPR017452">
    <property type="entry name" value="GPCR_Rhodpsn_7TM"/>
</dbReference>
<sequence length="358" mass="41013">MRSPRGFKEPKISNDKFALNRRNNRNGSREGRSTAEDFQLTATSESDIFLVISNHKMQQNYNQWTATTVFVCPLYLFTIIIGSLGNGMIIYSYVKDKTIHRTFNFLITNLAIADLIMSLLFTPLLFIYRVHAKSELISVTPMCEISLFLSMLSISMMYFLFPLLVYHRKDVMLRPQQPKLNLAQARLVVYMFWLLSAFAGVVLILMARREFSSDDDSTPKLYRCLLINQSLDRYAEAFLLYSASLYGLSILVTAVLYYIIFWKLGTHLEGVNGSAQERHCTKLCFWVAVVYTAFWTPFLLVQLGGVFGKYSEVHFNLHGCSSAIGVIGSAVNPLLYAFMNPYYKDKLYGLYKRVTCRG</sequence>
<organism evidence="12 13">
    <name type="scientific">Acropora cervicornis</name>
    <name type="common">Staghorn coral</name>
    <dbReference type="NCBI Taxonomy" id="6130"/>
    <lineage>
        <taxon>Eukaryota</taxon>
        <taxon>Metazoa</taxon>
        <taxon>Cnidaria</taxon>
        <taxon>Anthozoa</taxon>
        <taxon>Hexacorallia</taxon>
        <taxon>Scleractinia</taxon>
        <taxon>Astrocoeniina</taxon>
        <taxon>Acroporidae</taxon>
        <taxon>Acropora</taxon>
    </lineage>
</organism>
<evidence type="ECO:0000256" key="8">
    <source>
        <dbReference type="ARBA" id="ARBA00023224"/>
    </source>
</evidence>
<protein>
    <submittedName>
        <fullName evidence="12">Neuropeptide FF receptor 2</fullName>
    </submittedName>
</protein>
<gene>
    <name evidence="12" type="ORF">P5673_025605</name>
</gene>
<dbReference type="PROSITE" id="PS50262">
    <property type="entry name" value="G_PROTEIN_RECEP_F1_2"/>
    <property type="match status" value="1"/>
</dbReference>
<keyword evidence="8" id="KW-0807">Transducer</keyword>
<dbReference type="EMBL" id="JARQWQ010000080">
    <property type="protein sequence ID" value="KAK2553148.1"/>
    <property type="molecule type" value="Genomic_DNA"/>
</dbReference>
<dbReference type="PRINTS" id="PR00237">
    <property type="entry name" value="GPCRRHODOPSN"/>
</dbReference>
<feature type="region of interest" description="Disordered" evidence="9">
    <location>
        <begin position="1"/>
        <end position="36"/>
    </location>
</feature>
<evidence type="ECO:0000256" key="6">
    <source>
        <dbReference type="ARBA" id="ARBA00023136"/>
    </source>
</evidence>
<keyword evidence="13" id="KW-1185">Reference proteome</keyword>
<evidence type="ECO:0000313" key="13">
    <source>
        <dbReference type="Proteomes" id="UP001249851"/>
    </source>
</evidence>
<evidence type="ECO:0000256" key="1">
    <source>
        <dbReference type="ARBA" id="ARBA00004651"/>
    </source>
</evidence>
<keyword evidence="7 12" id="KW-0675">Receptor</keyword>
<dbReference type="CDD" id="cd00637">
    <property type="entry name" value="7tm_classA_rhodopsin-like"/>
    <property type="match status" value="1"/>
</dbReference>
<evidence type="ECO:0000259" key="11">
    <source>
        <dbReference type="PROSITE" id="PS50262"/>
    </source>
</evidence>
<feature type="transmembrane region" description="Helical" evidence="10">
    <location>
        <begin position="283"/>
        <end position="303"/>
    </location>
</feature>
<name>A0AAD9Q1S0_ACRCE</name>
<evidence type="ECO:0000313" key="12">
    <source>
        <dbReference type="EMBL" id="KAK2553148.1"/>
    </source>
</evidence>
<reference evidence="12" key="1">
    <citation type="journal article" date="2023" name="G3 (Bethesda)">
        <title>Whole genome assembly and annotation of the endangered Caribbean coral Acropora cervicornis.</title>
        <authorList>
            <person name="Selwyn J.D."/>
            <person name="Vollmer S.V."/>
        </authorList>
    </citation>
    <scope>NUCLEOTIDE SEQUENCE</scope>
    <source>
        <strain evidence="12">K2</strain>
    </source>
</reference>
<feature type="domain" description="G-protein coupled receptors family 1 profile" evidence="11">
    <location>
        <begin position="85"/>
        <end position="336"/>
    </location>
</feature>
<keyword evidence="4 10" id="KW-1133">Transmembrane helix</keyword>
<evidence type="ECO:0000256" key="3">
    <source>
        <dbReference type="ARBA" id="ARBA00022692"/>
    </source>
</evidence>
<evidence type="ECO:0000256" key="4">
    <source>
        <dbReference type="ARBA" id="ARBA00022989"/>
    </source>
</evidence>
<evidence type="ECO:0000256" key="9">
    <source>
        <dbReference type="SAM" id="MobiDB-lite"/>
    </source>
</evidence>
<comment type="caution">
    <text evidence="12">The sequence shown here is derived from an EMBL/GenBank/DDBJ whole genome shotgun (WGS) entry which is preliminary data.</text>
</comment>
<keyword evidence="6 10" id="KW-0472">Membrane</keyword>
<dbReference type="GO" id="GO:0005886">
    <property type="term" value="C:plasma membrane"/>
    <property type="evidence" value="ECO:0007669"/>
    <property type="project" value="UniProtKB-SubCell"/>
</dbReference>
<dbReference type="SUPFAM" id="SSF81321">
    <property type="entry name" value="Family A G protein-coupled receptor-like"/>
    <property type="match status" value="1"/>
</dbReference>
<feature type="transmembrane region" description="Helical" evidence="10">
    <location>
        <begin position="238"/>
        <end position="262"/>
    </location>
</feature>
<evidence type="ECO:0000256" key="7">
    <source>
        <dbReference type="ARBA" id="ARBA00023170"/>
    </source>
</evidence>
<feature type="transmembrane region" description="Helical" evidence="10">
    <location>
        <begin position="187"/>
        <end position="207"/>
    </location>
</feature>
<accession>A0AAD9Q1S0</accession>
<feature type="compositionally biased region" description="Basic and acidic residues" evidence="9">
    <location>
        <begin position="1"/>
        <end position="14"/>
    </location>
</feature>
<feature type="transmembrane region" description="Helical" evidence="10">
    <location>
        <begin position="106"/>
        <end position="127"/>
    </location>
</feature>
<dbReference type="AlphaFoldDB" id="A0AAD9Q1S0"/>
<feature type="transmembrane region" description="Helical" evidence="10">
    <location>
        <begin position="147"/>
        <end position="166"/>
    </location>
</feature>
<keyword evidence="5" id="KW-0297">G-protein coupled receptor</keyword>